<name>A0A2S0RGA4_9FLAO</name>
<evidence type="ECO:0000313" key="2">
    <source>
        <dbReference type="EMBL" id="AWA30793.1"/>
    </source>
</evidence>
<dbReference type="InterPro" id="IPR026444">
    <property type="entry name" value="Secre_tail"/>
</dbReference>
<organism evidence="2 3">
    <name type="scientific">Flavobacterium magnum</name>
    <dbReference type="NCBI Taxonomy" id="2162713"/>
    <lineage>
        <taxon>Bacteria</taxon>
        <taxon>Pseudomonadati</taxon>
        <taxon>Bacteroidota</taxon>
        <taxon>Flavobacteriia</taxon>
        <taxon>Flavobacteriales</taxon>
        <taxon>Flavobacteriaceae</taxon>
        <taxon>Flavobacterium</taxon>
    </lineage>
</organism>
<dbReference type="NCBIfam" id="TIGR04183">
    <property type="entry name" value="Por_Secre_tail"/>
    <property type="match status" value="1"/>
</dbReference>
<dbReference type="EMBL" id="CP028811">
    <property type="protein sequence ID" value="AWA30793.1"/>
    <property type="molecule type" value="Genomic_DNA"/>
</dbReference>
<dbReference type="InterPro" id="IPR013431">
    <property type="entry name" value="Delta_60_rpt"/>
</dbReference>
<dbReference type="PANTHER" id="PTHR42754">
    <property type="entry name" value="ENDOGLUCANASE"/>
    <property type="match status" value="1"/>
</dbReference>
<evidence type="ECO:0008006" key="4">
    <source>
        <dbReference type="Google" id="ProtNLM"/>
    </source>
</evidence>
<sequence>MKAVFLLNRIYMACTFLWVVNLFPQAGALDLSFGNNGIVTTAIGSDALSFTSTLQQDGKIIVAGYYDNGANYDFAIARYNTDGSLDSSFGTGGIVTTAFAASDDFLHGIAIQGDGKIVAVGSTNNGTNNDFAVVRYNTDGTLDSTFGINGKVITTFGSYSEAAMCVAIQADGKIVAAGYASTSGYYVGGALARYNIDGSLDGSFGNNGKQVTFIETYRNSFNAIVIQPDNRIVVGGTGTSADGANPKNIILARYNTNGNLDTTFDNDGKVLTSISSGDDVAYGLKIQQDGKIVAVGNVSLENNYPLAIIRYNVDGSLDTSFGSNGIVLEFANTEGINVARSVVIQEDGKIIAGGFADDSILIFDFILLRLESDGSIDTSFGENGKIITPVGNNTFDYAYSVLLQDDNKIVLSGFSGSPRHFVVARYDNDTDLGLAGQERTAHLTVAPVPLMITANVNTGVELQDATMTLYNATGQIVRHFEGLSGSNFVLERGNLANGLYLLQFKGPTGMSFTKTIVIGD</sequence>
<dbReference type="AlphaFoldDB" id="A0A2S0RGA4"/>
<evidence type="ECO:0000313" key="3">
    <source>
        <dbReference type="Proteomes" id="UP000244193"/>
    </source>
</evidence>
<protein>
    <recommendedName>
        <fullName evidence="4">Secretion system C-terminal sorting domain-containing protein</fullName>
    </recommendedName>
</protein>
<dbReference type="NCBIfam" id="TIGR02608">
    <property type="entry name" value="delta_60_rpt"/>
    <property type="match status" value="7"/>
</dbReference>
<gene>
    <name evidence="2" type="ORF">HYN48_12275</name>
</gene>
<keyword evidence="1" id="KW-0732">Signal</keyword>
<dbReference type="Proteomes" id="UP000244193">
    <property type="component" value="Chromosome"/>
</dbReference>
<evidence type="ECO:0000256" key="1">
    <source>
        <dbReference type="ARBA" id="ARBA00022729"/>
    </source>
</evidence>
<dbReference type="SUPFAM" id="SSF75011">
    <property type="entry name" value="3-carboxy-cis,cis-mucoante lactonizing enzyme"/>
    <property type="match status" value="1"/>
</dbReference>
<dbReference type="Pfam" id="PF17164">
    <property type="entry name" value="DUF5122"/>
    <property type="match status" value="6"/>
</dbReference>
<dbReference type="OrthoDB" id="9805017at2"/>
<proteinExistence type="predicted"/>
<reference evidence="2 3" key="1">
    <citation type="submission" date="2018-04" db="EMBL/GenBank/DDBJ databases">
        <title>Genome sequencing of Flavobacterium sp. HYN0048.</title>
        <authorList>
            <person name="Yi H."/>
            <person name="Baek C."/>
        </authorList>
    </citation>
    <scope>NUCLEOTIDE SEQUENCE [LARGE SCALE GENOMIC DNA]</scope>
    <source>
        <strain evidence="2 3">HYN0048</strain>
    </source>
</reference>
<dbReference type="Gene3D" id="2.80.10.50">
    <property type="match status" value="3"/>
</dbReference>
<dbReference type="KEGG" id="fmg:HYN48_12275"/>
<accession>A0A2S0RGA4</accession>
<dbReference type="PANTHER" id="PTHR42754:SF1">
    <property type="entry name" value="LIPOPROTEIN"/>
    <property type="match status" value="1"/>
</dbReference>
<keyword evidence="3" id="KW-1185">Reference proteome</keyword>